<accession>A0A368H0C1</accession>
<gene>
    <name evidence="7" type="ORF">ANCCAN_03876</name>
</gene>
<dbReference type="InterPro" id="IPR051368">
    <property type="entry name" value="SerProtInhib-TIL_Domain"/>
</dbReference>
<sequence length="240" mass="27029">MVASLPSILVIVLVCSEVIEARMLKKHELKVPEFLAEATTEMSETTEMPDPDKPIEPEVHECGENEEFGCHTRCDMYCFIHREVDCKLEPCYSHCACKEGYARNHEEKCIPMQECLLEPCSDPNQVRKLYGLNTKCHPTCQEQNLAERCNEFTEHVNVTFPCECKEGYILTHEYGECVPIQECERIHVVIFESRNGSRIATNMDSSTNSATTGVGLSNESGSPATKSNSVEIPQDAENME</sequence>
<keyword evidence="2" id="KW-0722">Serine protease inhibitor</keyword>
<feature type="signal peptide" evidence="5">
    <location>
        <begin position="1"/>
        <end position="21"/>
    </location>
</feature>
<evidence type="ECO:0000313" key="7">
    <source>
        <dbReference type="EMBL" id="RCN50046.1"/>
    </source>
</evidence>
<evidence type="ECO:0000256" key="5">
    <source>
        <dbReference type="SAM" id="SignalP"/>
    </source>
</evidence>
<keyword evidence="8" id="KW-1185">Reference proteome</keyword>
<dbReference type="SUPFAM" id="SSF57567">
    <property type="entry name" value="Serine protease inhibitors"/>
    <property type="match status" value="1"/>
</dbReference>
<name>A0A368H0C1_ANCCA</name>
<comment type="caution">
    <text evidence="7">The sequence shown here is derived from an EMBL/GenBank/DDBJ whole genome shotgun (WGS) entry which is preliminary data.</text>
</comment>
<dbReference type="AlphaFoldDB" id="A0A368H0C1"/>
<evidence type="ECO:0000313" key="8">
    <source>
        <dbReference type="Proteomes" id="UP000252519"/>
    </source>
</evidence>
<feature type="domain" description="TIL" evidence="6">
    <location>
        <begin position="62"/>
        <end position="115"/>
    </location>
</feature>
<dbReference type="InterPro" id="IPR036084">
    <property type="entry name" value="Ser_inhib-like_sf"/>
</dbReference>
<feature type="region of interest" description="Disordered" evidence="4">
    <location>
        <begin position="199"/>
        <end position="240"/>
    </location>
</feature>
<evidence type="ECO:0000256" key="4">
    <source>
        <dbReference type="SAM" id="MobiDB-lite"/>
    </source>
</evidence>
<dbReference type="PANTHER" id="PTHR23259">
    <property type="entry name" value="RIDDLE"/>
    <property type="match status" value="1"/>
</dbReference>
<evidence type="ECO:0000256" key="2">
    <source>
        <dbReference type="ARBA" id="ARBA00022900"/>
    </source>
</evidence>
<evidence type="ECO:0000259" key="6">
    <source>
        <dbReference type="Pfam" id="PF01826"/>
    </source>
</evidence>
<dbReference type="Pfam" id="PF01826">
    <property type="entry name" value="TIL"/>
    <property type="match status" value="1"/>
</dbReference>
<reference evidence="7 8" key="1">
    <citation type="submission" date="2014-10" db="EMBL/GenBank/DDBJ databases">
        <title>Draft genome of the hookworm Ancylostoma caninum.</title>
        <authorList>
            <person name="Mitreva M."/>
        </authorList>
    </citation>
    <scope>NUCLEOTIDE SEQUENCE [LARGE SCALE GENOMIC DNA]</scope>
    <source>
        <strain evidence="7 8">Baltimore</strain>
    </source>
</reference>
<proteinExistence type="predicted"/>
<dbReference type="Proteomes" id="UP000252519">
    <property type="component" value="Unassembled WGS sequence"/>
</dbReference>
<keyword evidence="5" id="KW-0732">Signal</keyword>
<dbReference type="InterPro" id="IPR002919">
    <property type="entry name" value="TIL_dom"/>
</dbReference>
<evidence type="ECO:0000256" key="3">
    <source>
        <dbReference type="ARBA" id="ARBA00023157"/>
    </source>
</evidence>
<dbReference type="GO" id="GO:0004867">
    <property type="term" value="F:serine-type endopeptidase inhibitor activity"/>
    <property type="evidence" value="ECO:0007669"/>
    <property type="project" value="UniProtKB-KW"/>
</dbReference>
<dbReference type="OrthoDB" id="6236007at2759"/>
<keyword evidence="1" id="KW-0646">Protease inhibitor</keyword>
<dbReference type="PANTHER" id="PTHR23259:SF70">
    <property type="entry name" value="ACCESSORY GLAND PROTEIN ACP62F-RELATED"/>
    <property type="match status" value="1"/>
</dbReference>
<dbReference type="Gene3D" id="2.10.25.10">
    <property type="entry name" value="Laminin"/>
    <property type="match status" value="2"/>
</dbReference>
<feature type="compositionally biased region" description="Polar residues" evidence="4">
    <location>
        <begin position="199"/>
        <end position="231"/>
    </location>
</feature>
<organism evidence="7 8">
    <name type="scientific">Ancylostoma caninum</name>
    <name type="common">Dog hookworm</name>
    <dbReference type="NCBI Taxonomy" id="29170"/>
    <lineage>
        <taxon>Eukaryota</taxon>
        <taxon>Metazoa</taxon>
        <taxon>Ecdysozoa</taxon>
        <taxon>Nematoda</taxon>
        <taxon>Chromadorea</taxon>
        <taxon>Rhabditida</taxon>
        <taxon>Rhabditina</taxon>
        <taxon>Rhabditomorpha</taxon>
        <taxon>Strongyloidea</taxon>
        <taxon>Ancylostomatidae</taxon>
        <taxon>Ancylostomatinae</taxon>
        <taxon>Ancylostoma</taxon>
    </lineage>
</organism>
<feature type="chain" id="PRO_5017008946" description="TIL domain-containing protein" evidence="5">
    <location>
        <begin position="22"/>
        <end position="240"/>
    </location>
</feature>
<dbReference type="CDD" id="cd19941">
    <property type="entry name" value="TIL"/>
    <property type="match status" value="2"/>
</dbReference>
<dbReference type="EMBL" id="JOJR01000027">
    <property type="protein sequence ID" value="RCN50046.1"/>
    <property type="molecule type" value="Genomic_DNA"/>
</dbReference>
<protein>
    <recommendedName>
        <fullName evidence="6">TIL domain-containing protein</fullName>
    </recommendedName>
</protein>
<evidence type="ECO:0000256" key="1">
    <source>
        <dbReference type="ARBA" id="ARBA00022690"/>
    </source>
</evidence>
<keyword evidence="3" id="KW-1015">Disulfide bond</keyword>